<accession>A0A8C3MFG0</accession>
<organism evidence="2 3">
    <name type="scientific">Geospiza parvula</name>
    <name type="common">Small tree-finch</name>
    <name type="synonym">Camarhynchus parvulus</name>
    <dbReference type="NCBI Taxonomy" id="87175"/>
    <lineage>
        <taxon>Eukaryota</taxon>
        <taxon>Metazoa</taxon>
        <taxon>Chordata</taxon>
        <taxon>Craniata</taxon>
        <taxon>Vertebrata</taxon>
        <taxon>Euteleostomi</taxon>
        <taxon>Archelosauria</taxon>
        <taxon>Archosauria</taxon>
        <taxon>Dinosauria</taxon>
        <taxon>Saurischia</taxon>
        <taxon>Theropoda</taxon>
        <taxon>Coelurosauria</taxon>
        <taxon>Aves</taxon>
        <taxon>Neognathae</taxon>
        <taxon>Neoaves</taxon>
        <taxon>Telluraves</taxon>
        <taxon>Australaves</taxon>
        <taxon>Passeriformes</taxon>
        <taxon>Thraupidae</taxon>
        <taxon>Camarhynchus</taxon>
    </lineage>
</organism>
<dbReference type="Proteomes" id="UP000694382">
    <property type="component" value="Chromosome 20"/>
</dbReference>
<dbReference type="Pfam" id="PF03259">
    <property type="entry name" value="Robl_LC7"/>
    <property type="match status" value="1"/>
</dbReference>
<dbReference type="InterPro" id="IPR004942">
    <property type="entry name" value="Roadblock/LAMTOR2_dom"/>
</dbReference>
<dbReference type="PANTHER" id="PTHR10779">
    <property type="entry name" value="DYNEIN LIGHT CHAIN ROADBLOCK"/>
    <property type="match status" value="1"/>
</dbReference>
<dbReference type="FunFam" id="3.30.450.30:FF:000009">
    <property type="entry name" value="Dynein light chain roadblock"/>
    <property type="match status" value="1"/>
</dbReference>
<proteinExistence type="inferred from homology"/>
<dbReference type="Gene3D" id="3.30.450.30">
    <property type="entry name" value="Dynein light chain 2a, cytoplasmic"/>
    <property type="match status" value="1"/>
</dbReference>
<reference evidence="2" key="2">
    <citation type="submission" date="2025-08" db="UniProtKB">
        <authorList>
            <consortium name="Ensembl"/>
        </authorList>
    </citation>
    <scope>IDENTIFICATION</scope>
</reference>
<reference evidence="2" key="1">
    <citation type="submission" date="2020-02" db="EMBL/GenBank/DDBJ databases">
        <authorList>
            <person name="Enbody D E."/>
            <person name="Pettersson E M."/>
        </authorList>
    </citation>
    <scope>NUCLEOTIDE SEQUENCE [LARGE SCALE GENOMIC DNA]</scope>
</reference>
<comment type="similarity">
    <text evidence="1">Belongs to the GAMAD family.</text>
</comment>
<sequence length="141" mass="15525">MAEVEETLKRIQSQKGVQGIIVVNSEGIPIKSTIDNSTTIQYAGLMHSFIMKARSTVRDIDPQNDLTFLRIRSKKNEIMVAPGRREQGGSSNLGIQQDCSHLKLTLSAWKESACCLCSHWIIPSLQEAALLSGELKALSLT</sequence>
<dbReference type="AlphaFoldDB" id="A0A8C3MFG0"/>
<dbReference type="SMART" id="SM00960">
    <property type="entry name" value="Robl_LC7"/>
    <property type="match status" value="1"/>
</dbReference>
<name>A0A8C3MFG0_GEOPR</name>
<keyword evidence="3" id="KW-1185">Reference proteome</keyword>
<dbReference type="Ensembl" id="ENSCPVT00000003782.2">
    <property type="protein sequence ID" value="ENSCPVP00000003645.1"/>
    <property type="gene ID" value="ENSCPVG00000002692.2"/>
</dbReference>
<protein>
    <submittedName>
        <fullName evidence="2">Uncharacterized protein</fullName>
    </submittedName>
</protein>
<evidence type="ECO:0000256" key="1">
    <source>
        <dbReference type="ARBA" id="ARBA00007191"/>
    </source>
</evidence>
<evidence type="ECO:0000313" key="2">
    <source>
        <dbReference type="Ensembl" id="ENSCPVP00000003645.1"/>
    </source>
</evidence>
<reference evidence="2" key="3">
    <citation type="submission" date="2025-09" db="UniProtKB">
        <authorList>
            <consortium name="Ensembl"/>
        </authorList>
    </citation>
    <scope>IDENTIFICATION</scope>
</reference>
<evidence type="ECO:0000313" key="3">
    <source>
        <dbReference type="Proteomes" id="UP000694382"/>
    </source>
</evidence>
<dbReference type="SUPFAM" id="SSF103196">
    <property type="entry name" value="Roadblock/LC7 domain"/>
    <property type="match status" value="1"/>
</dbReference>